<dbReference type="Pfam" id="PF12833">
    <property type="entry name" value="HTH_18"/>
    <property type="match status" value="1"/>
</dbReference>
<evidence type="ECO:0000256" key="2">
    <source>
        <dbReference type="ARBA" id="ARBA00023125"/>
    </source>
</evidence>
<keyword evidence="6" id="KW-1185">Reference proteome</keyword>
<accession>A0ABV2DL51</accession>
<evidence type="ECO:0000256" key="3">
    <source>
        <dbReference type="ARBA" id="ARBA00023163"/>
    </source>
</evidence>
<evidence type="ECO:0000259" key="4">
    <source>
        <dbReference type="PROSITE" id="PS01124"/>
    </source>
</evidence>
<feature type="domain" description="HTH araC/xylS-type" evidence="4">
    <location>
        <begin position="1"/>
        <end position="58"/>
    </location>
</feature>
<protein>
    <submittedName>
        <fullName evidence="5">Helix-turn-helix domain-containing protein</fullName>
    </submittedName>
</protein>
<reference evidence="5 6" key="1">
    <citation type="submission" date="2024-06" db="EMBL/GenBank/DDBJ databases">
        <authorList>
            <person name="Kim D.-U."/>
        </authorList>
    </citation>
    <scope>NUCLEOTIDE SEQUENCE [LARGE SCALE GENOMIC DNA]</scope>
    <source>
        <strain evidence="5 6">KACC15460</strain>
    </source>
</reference>
<dbReference type="InterPro" id="IPR018060">
    <property type="entry name" value="HTH_AraC"/>
</dbReference>
<keyword evidence="3" id="KW-0804">Transcription</keyword>
<dbReference type="PANTHER" id="PTHR46796:SF6">
    <property type="entry name" value="ARAC SUBFAMILY"/>
    <property type="match status" value="1"/>
</dbReference>
<dbReference type="RefSeq" id="WP_354462802.1">
    <property type="nucleotide sequence ID" value="NZ_JBEWSZ010000002.1"/>
</dbReference>
<dbReference type="Gene3D" id="1.10.10.60">
    <property type="entry name" value="Homeodomain-like"/>
    <property type="match status" value="1"/>
</dbReference>
<dbReference type="Proteomes" id="UP001548832">
    <property type="component" value="Unassembled WGS sequence"/>
</dbReference>
<dbReference type="EMBL" id="JBEWSZ010000002">
    <property type="protein sequence ID" value="MET2830746.1"/>
    <property type="molecule type" value="Genomic_DNA"/>
</dbReference>
<proteinExistence type="predicted"/>
<dbReference type="PROSITE" id="PS01124">
    <property type="entry name" value="HTH_ARAC_FAMILY_2"/>
    <property type="match status" value="1"/>
</dbReference>
<evidence type="ECO:0000313" key="6">
    <source>
        <dbReference type="Proteomes" id="UP001548832"/>
    </source>
</evidence>
<dbReference type="InterPro" id="IPR009057">
    <property type="entry name" value="Homeodomain-like_sf"/>
</dbReference>
<evidence type="ECO:0000256" key="1">
    <source>
        <dbReference type="ARBA" id="ARBA00023015"/>
    </source>
</evidence>
<name>A0ABV2DL51_9HYPH</name>
<dbReference type="PANTHER" id="PTHR46796">
    <property type="entry name" value="HTH-TYPE TRANSCRIPTIONAL ACTIVATOR RHAS-RELATED"/>
    <property type="match status" value="1"/>
</dbReference>
<dbReference type="SMART" id="SM00342">
    <property type="entry name" value="HTH_ARAC"/>
    <property type="match status" value="1"/>
</dbReference>
<keyword evidence="2" id="KW-0238">DNA-binding</keyword>
<dbReference type="InterPro" id="IPR050204">
    <property type="entry name" value="AraC_XylS_family_regulators"/>
</dbReference>
<keyword evidence="1" id="KW-0805">Transcription regulation</keyword>
<organism evidence="5 6">
    <name type="scientific">Mesorhizobium shangrilense</name>
    <dbReference type="NCBI Taxonomy" id="460060"/>
    <lineage>
        <taxon>Bacteria</taxon>
        <taxon>Pseudomonadati</taxon>
        <taxon>Pseudomonadota</taxon>
        <taxon>Alphaproteobacteria</taxon>
        <taxon>Hyphomicrobiales</taxon>
        <taxon>Phyllobacteriaceae</taxon>
        <taxon>Mesorhizobium</taxon>
    </lineage>
</organism>
<sequence length="60" mass="6739">MPPYKWLVQRRVARAKEMLAGSASLADIALASSFADQSHLTRIFSRQVGRTPGKWRACLH</sequence>
<comment type="caution">
    <text evidence="5">The sequence shown here is derived from an EMBL/GenBank/DDBJ whole genome shotgun (WGS) entry which is preliminary data.</text>
</comment>
<dbReference type="SUPFAM" id="SSF46689">
    <property type="entry name" value="Homeodomain-like"/>
    <property type="match status" value="1"/>
</dbReference>
<gene>
    <name evidence="5" type="ORF">ABVQ20_27535</name>
</gene>
<evidence type="ECO:0000313" key="5">
    <source>
        <dbReference type="EMBL" id="MET2830746.1"/>
    </source>
</evidence>